<dbReference type="SUPFAM" id="SSF47240">
    <property type="entry name" value="Ferritin-like"/>
    <property type="match status" value="1"/>
</dbReference>
<evidence type="ECO:0000313" key="5">
    <source>
        <dbReference type="Proteomes" id="UP000244940"/>
    </source>
</evidence>
<feature type="domain" description="Ferritin/DPS" evidence="3">
    <location>
        <begin position="13"/>
        <end position="151"/>
    </location>
</feature>
<dbReference type="PANTHER" id="PTHR42932:SF3">
    <property type="entry name" value="DNA PROTECTION DURING STARVATION PROTEIN"/>
    <property type="match status" value="1"/>
</dbReference>
<name>A0A2U2C870_9RHOB</name>
<evidence type="ECO:0000256" key="1">
    <source>
        <dbReference type="ARBA" id="ARBA00009497"/>
    </source>
</evidence>
<sequence length="154" mass="16893">MNTGVKKPAEVSEKLAEILTGTYELLIRTHEVHWNVEGPMFYGVHMLTEEQYGELFAATDVLAERIRALGHLAPATPKALVDTSGDTVAGEKTTTAKMLTMLKDRHEALARLCHETTDLCEGEDVNDPVTADLCNGRSAVHEKAAWMLRSMAAD</sequence>
<dbReference type="Proteomes" id="UP000244940">
    <property type="component" value="Unassembled WGS sequence"/>
</dbReference>
<dbReference type="InterPro" id="IPR012347">
    <property type="entry name" value="Ferritin-like"/>
</dbReference>
<dbReference type="OrthoDB" id="9797687at2"/>
<dbReference type="InterPro" id="IPR023188">
    <property type="entry name" value="DPS_DNA-bd_CS"/>
</dbReference>
<evidence type="ECO:0000313" key="4">
    <source>
        <dbReference type="EMBL" id="PWE28085.1"/>
    </source>
</evidence>
<evidence type="ECO:0000256" key="2">
    <source>
        <dbReference type="RuleBase" id="RU003875"/>
    </source>
</evidence>
<keyword evidence="5" id="KW-1185">Reference proteome</keyword>
<protein>
    <submittedName>
        <fullName evidence="4">DNA starvation/stationary phase protection protein</fullName>
    </submittedName>
</protein>
<dbReference type="Gene3D" id="1.20.1260.10">
    <property type="match status" value="1"/>
</dbReference>
<comment type="caution">
    <text evidence="4">The sequence shown here is derived from an EMBL/GenBank/DDBJ whole genome shotgun (WGS) entry which is preliminary data.</text>
</comment>
<dbReference type="InterPro" id="IPR002177">
    <property type="entry name" value="DPS_DNA-bd"/>
</dbReference>
<dbReference type="PROSITE" id="PS00818">
    <property type="entry name" value="DPS_1"/>
    <property type="match status" value="1"/>
</dbReference>
<comment type="similarity">
    <text evidence="1 2">Belongs to the Dps family.</text>
</comment>
<dbReference type="PIRSF" id="PIRSF005900">
    <property type="entry name" value="Dps"/>
    <property type="match status" value="1"/>
</dbReference>
<dbReference type="EMBL" id="QEYD01000008">
    <property type="protein sequence ID" value="PWE28085.1"/>
    <property type="molecule type" value="Genomic_DNA"/>
</dbReference>
<dbReference type="GO" id="GO:0008199">
    <property type="term" value="F:ferric iron binding"/>
    <property type="evidence" value="ECO:0007669"/>
    <property type="project" value="InterPro"/>
</dbReference>
<reference evidence="4 5" key="1">
    <citation type="submission" date="2018-05" db="EMBL/GenBank/DDBJ databases">
        <title>Pararhodobacter marina sp. nov., isolated from deep-sea water of the Indian Ocean.</title>
        <authorList>
            <person name="Lai Q.Sr."/>
            <person name="Liu X."/>
            <person name="Shao Z."/>
        </authorList>
    </citation>
    <scope>NUCLEOTIDE SEQUENCE [LARGE SCALE GENOMIC DNA]</scope>
    <source>
        <strain evidence="4 5">CIC4N-9</strain>
    </source>
</reference>
<organism evidence="4 5">
    <name type="scientific">Pararhodobacter marinus</name>
    <dbReference type="NCBI Taxonomy" id="2184063"/>
    <lineage>
        <taxon>Bacteria</taxon>
        <taxon>Pseudomonadati</taxon>
        <taxon>Pseudomonadota</taxon>
        <taxon>Alphaproteobacteria</taxon>
        <taxon>Rhodobacterales</taxon>
        <taxon>Paracoccaceae</taxon>
        <taxon>Pararhodobacter</taxon>
    </lineage>
</organism>
<dbReference type="InterPro" id="IPR008331">
    <property type="entry name" value="Ferritin_DPS_dom"/>
</dbReference>
<dbReference type="PANTHER" id="PTHR42932">
    <property type="entry name" value="GENERAL STRESS PROTEIN 20U"/>
    <property type="match status" value="1"/>
</dbReference>
<gene>
    <name evidence="4" type="ORF">C4N9_14235</name>
</gene>
<evidence type="ECO:0000259" key="3">
    <source>
        <dbReference type="Pfam" id="PF00210"/>
    </source>
</evidence>
<dbReference type="AlphaFoldDB" id="A0A2U2C870"/>
<dbReference type="CDD" id="cd01043">
    <property type="entry name" value="DPS"/>
    <property type="match status" value="1"/>
</dbReference>
<dbReference type="InterPro" id="IPR009078">
    <property type="entry name" value="Ferritin-like_SF"/>
</dbReference>
<dbReference type="Pfam" id="PF00210">
    <property type="entry name" value="Ferritin"/>
    <property type="match status" value="1"/>
</dbReference>
<dbReference type="PRINTS" id="PR01346">
    <property type="entry name" value="HELNAPAPROT"/>
</dbReference>
<dbReference type="GO" id="GO:0016722">
    <property type="term" value="F:oxidoreductase activity, acting on metal ions"/>
    <property type="evidence" value="ECO:0007669"/>
    <property type="project" value="InterPro"/>
</dbReference>
<accession>A0A2U2C870</accession>
<proteinExistence type="inferred from homology"/>